<evidence type="ECO:0000313" key="4">
    <source>
        <dbReference type="Proteomes" id="UP000215224"/>
    </source>
</evidence>
<organism evidence="3 4">
    <name type="scientific">Sutcliffiella cohnii</name>
    <dbReference type="NCBI Taxonomy" id="33932"/>
    <lineage>
        <taxon>Bacteria</taxon>
        <taxon>Bacillati</taxon>
        <taxon>Bacillota</taxon>
        <taxon>Bacilli</taxon>
        <taxon>Bacillales</taxon>
        <taxon>Bacillaceae</taxon>
        <taxon>Sutcliffiella</taxon>
    </lineage>
</organism>
<dbReference type="Gene3D" id="2.60.40.1120">
    <property type="entry name" value="Carboxypeptidase-like, regulatory domain"/>
    <property type="match status" value="1"/>
</dbReference>
<keyword evidence="2" id="KW-0472">Membrane</keyword>
<dbReference type="InterPro" id="IPR013784">
    <property type="entry name" value="Carb-bd-like_fold"/>
</dbReference>
<gene>
    <name evidence="3" type="ORF">BC6307_00520</name>
</gene>
<dbReference type="STRING" id="1314751.GCA_001591425_04421"/>
<dbReference type="Gene3D" id="1.25.40.10">
    <property type="entry name" value="Tetratricopeptide repeat domain"/>
    <property type="match status" value="1"/>
</dbReference>
<feature type="transmembrane region" description="Helical" evidence="2">
    <location>
        <begin position="7"/>
        <end position="28"/>
    </location>
</feature>
<evidence type="ECO:0000313" key="3">
    <source>
        <dbReference type="EMBL" id="AST89865.1"/>
    </source>
</evidence>
<feature type="repeat" description="TPR" evidence="1">
    <location>
        <begin position="602"/>
        <end position="635"/>
    </location>
</feature>
<protein>
    <submittedName>
        <fullName evidence="3">Uncharacterized protein</fullName>
    </submittedName>
</protein>
<dbReference type="KEGG" id="bcoh:BC6307_00520"/>
<dbReference type="Proteomes" id="UP000215224">
    <property type="component" value="Chromosome"/>
</dbReference>
<keyword evidence="1" id="KW-0802">TPR repeat</keyword>
<keyword evidence="4" id="KW-1185">Reference proteome</keyword>
<dbReference type="RefSeq" id="WP_066420715.1">
    <property type="nucleotide sequence ID" value="NZ_CP018866.1"/>
</dbReference>
<name>A0A223KK46_9BACI</name>
<dbReference type="AlphaFoldDB" id="A0A223KK46"/>
<accession>A0A223KK46</accession>
<dbReference type="InterPro" id="IPR011990">
    <property type="entry name" value="TPR-like_helical_dom_sf"/>
</dbReference>
<sequence length="738" mass="86116">MKIKLKVKHLLITIVVFLTVTPLLFIFIKPQIEYVITDYKIRNGKPVEKSQVVYLLDEAEIFKGSKLALIRNYVMEYSNTGYDVLVGPHMYQVNYGYEGEKLSEEERMHYLQFYLEEAPIDGYYTEAAKLVIEYYIRVGNEEKSEQLINDTLNKVSESYYLDEVYLEQLKWYVTFRPLDEVEQFIKLLEGKIETNNYMLGELAKLEAKAYIAEGKYEVALSKLSDRIRQSDEMVAELEEDIEDGFEAYNPGDELRTLEASLKKSFDNGELVVGSIAGKIARSDGSPVAGAVVILRTEHNAGYGMRFKDELYQVYTDSDGNYQFPQVMPGRYQLFLGLQLEQVDGWAVGNRKETWVHVKNGEHTSYDMTLNPLIEVQSPINDEKITTDEITFRWDRVEGADYYQLNIGYSFDEGSIMSGSLKGNIQGETITISTEELYNRTIGTYYEDPDHPTDPRSILALSNPNIRILWSVDAFREDGEFITRSSGYRLDEERIGNLPFFYLQDRELTEADELLLDSKWEEAYETYEKSYASNPDDLHSLRMLYRLAEVKKEGKYLIELAEKTKDPHIIFEVVRQYHRVGNWGEYMKWYEKYEAVSNGEEDAFELSIHGTVLMTLGKYEEARSVFQEAMNKDNYNMYVGNWIALELLDNNQFAKALEVAKNYPEENIYETSTDWESLLKDMQQESKGKEQYVQTLQEVIQFVLENDEKSLSEWRQSTDYQEMRKYIYQLGELYINKKR</sequence>
<keyword evidence="2" id="KW-0812">Transmembrane</keyword>
<dbReference type="PROSITE" id="PS50005">
    <property type="entry name" value="TPR"/>
    <property type="match status" value="1"/>
</dbReference>
<evidence type="ECO:0000256" key="1">
    <source>
        <dbReference type="PROSITE-ProRule" id="PRU00339"/>
    </source>
</evidence>
<keyword evidence="2" id="KW-1133">Transmembrane helix</keyword>
<reference evidence="3 4" key="1">
    <citation type="submission" date="2016-12" db="EMBL/GenBank/DDBJ databases">
        <title>The whole genome sequencing and assembly of Bacillus cohnii DSM 6307T strain.</title>
        <authorList>
            <person name="Lee Y.-J."/>
            <person name="Yi H."/>
            <person name="Bahn Y.-S."/>
            <person name="Kim J.F."/>
            <person name="Lee D.-W."/>
        </authorList>
    </citation>
    <scope>NUCLEOTIDE SEQUENCE [LARGE SCALE GENOMIC DNA]</scope>
    <source>
        <strain evidence="3 4">DSM 6307</strain>
    </source>
</reference>
<proteinExistence type="predicted"/>
<dbReference type="GO" id="GO:0030246">
    <property type="term" value="F:carbohydrate binding"/>
    <property type="evidence" value="ECO:0007669"/>
    <property type="project" value="InterPro"/>
</dbReference>
<dbReference type="SUPFAM" id="SSF48452">
    <property type="entry name" value="TPR-like"/>
    <property type="match status" value="1"/>
</dbReference>
<dbReference type="EMBL" id="CP018866">
    <property type="protein sequence ID" value="AST89865.1"/>
    <property type="molecule type" value="Genomic_DNA"/>
</dbReference>
<dbReference type="Pfam" id="PF13620">
    <property type="entry name" value="CarboxypepD_reg"/>
    <property type="match status" value="1"/>
</dbReference>
<dbReference type="InterPro" id="IPR019734">
    <property type="entry name" value="TPR_rpt"/>
</dbReference>
<evidence type="ECO:0000256" key="2">
    <source>
        <dbReference type="SAM" id="Phobius"/>
    </source>
</evidence>
<dbReference type="SUPFAM" id="SSF49452">
    <property type="entry name" value="Starch-binding domain-like"/>
    <property type="match status" value="1"/>
</dbReference>